<keyword evidence="1" id="KW-1133">Transmembrane helix</keyword>
<comment type="caution">
    <text evidence="2">The sequence shown here is derived from an EMBL/GenBank/DDBJ whole genome shotgun (WGS) entry which is preliminary data.</text>
</comment>
<dbReference type="EMBL" id="JASCXW010000018">
    <property type="protein sequence ID" value="MDI6453123.1"/>
    <property type="molecule type" value="Genomic_DNA"/>
</dbReference>
<gene>
    <name evidence="2" type="ORF">QJ521_06075</name>
</gene>
<sequence length="87" mass="9911">MRKLIMFIFMIISLVTMILFTISVNSLFMSLGFGAFEWQDILDILQNYTFEELAPVLGVIAWGLFQLYGLPLAVFLICLNGLSIKRS</sequence>
<feature type="transmembrane region" description="Helical" evidence="1">
    <location>
        <begin position="56"/>
        <end position="82"/>
    </location>
</feature>
<feature type="transmembrane region" description="Helical" evidence="1">
    <location>
        <begin position="7"/>
        <end position="36"/>
    </location>
</feature>
<evidence type="ECO:0000256" key="1">
    <source>
        <dbReference type="SAM" id="Phobius"/>
    </source>
</evidence>
<evidence type="ECO:0000313" key="3">
    <source>
        <dbReference type="Proteomes" id="UP001431532"/>
    </source>
</evidence>
<organism evidence="2 3">
    <name type="scientific">Peloplasma aerotolerans</name>
    <dbReference type="NCBI Taxonomy" id="3044389"/>
    <lineage>
        <taxon>Bacteria</taxon>
        <taxon>Bacillati</taxon>
        <taxon>Mycoplasmatota</taxon>
        <taxon>Mollicutes</taxon>
        <taxon>Acholeplasmatales</taxon>
        <taxon>Acholeplasmataceae</taxon>
        <taxon>Peloplasma</taxon>
    </lineage>
</organism>
<name>A0AAW6UAB4_9MOLU</name>
<accession>A0AAW6UAB4</accession>
<evidence type="ECO:0000313" key="2">
    <source>
        <dbReference type="EMBL" id="MDI6453123.1"/>
    </source>
</evidence>
<dbReference type="AlphaFoldDB" id="A0AAW6UAB4"/>
<keyword evidence="1" id="KW-0472">Membrane</keyword>
<reference evidence="2" key="1">
    <citation type="submission" date="2023-05" db="EMBL/GenBank/DDBJ databases">
        <title>Mariniplasma microaerophilum sp. nov., a novel anaerobic mollicute isolated from terrestrial mud volcano, Taman Peninsula, Russia.</title>
        <authorList>
            <person name="Khomyakova M.A."/>
            <person name="Merkel A.Y."/>
            <person name="Slobodkin A.I."/>
        </authorList>
    </citation>
    <scope>NUCLEOTIDE SEQUENCE</scope>
    <source>
        <strain evidence="2">M4Ah</strain>
    </source>
</reference>
<keyword evidence="1" id="KW-0812">Transmembrane</keyword>
<dbReference type="Proteomes" id="UP001431532">
    <property type="component" value="Unassembled WGS sequence"/>
</dbReference>
<dbReference type="RefSeq" id="WP_282839552.1">
    <property type="nucleotide sequence ID" value="NZ_JASCXW010000018.1"/>
</dbReference>
<proteinExistence type="predicted"/>
<protein>
    <submittedName>
        <fullName evidence="2">Uncharacterized protein</fullName>
    </submittedName>
</protein>
<keyword evidence="3" id="KW-1185">Reference proteome</keyword>